<dbReference type="AlphaFoldDB" id="A0A101RW79"/>
<reference evidence="2 3" key="1">
    <citation type="submission" date="2015-10" db="EMBL/GenBank/DDBJ databases">
        <title>Draft genome sequence of Streptomyces griseorubiginosus DSM 40469, type strain for the species Streptomyces griseorubiginosus.</title>
        <authorList>
            <person name="Ruckert C."/>
            <person name="Winkler A."/>
            <person name="Kalinowski J."/>
            <person name="Kampfer P."/>
            <person name="Glaeser S."/>
        </authorList>
    </citation>
    <scope>NUCLEOTIDE SEQUENCE [LARGE SCALE GENOMIC DNA]</scope>
    <source>
        <strain evidence="2 3">DSM 40469</strain>
    </source>
</reference>
<dbReference type="GO" id="GO:0015074">
    <property type="term" value="P:DNA integration"/>
    <property type="evidence" value="ECO:0007669"/>
    <property type="project" value="InterPro"/>
</dbReference>
<dbReference type="RefSeq" id="WP_062241914.1">
    <property type="nucleotide sequence ID" value="NZ_JBPJFL010000002.1"/>
</dbReference>
<evidence type="ECO:0000313" key="2">
    <source>
        <dbReference type="EMBL" id="KUN62874.1"/>
    </source>
</evidence>
<dbReference type="EMBL" id="LMWV01000023">
    <property type="protein sequence ID" value="KUN62874.1"/>
    <property type="molecule type" value="Genomic_DNA"/>
</dbReference>
<organism evidence="2 3">
    <name type="scientific">Streptomyces griseorubiginosus</name>
    <dbReference type="NCBI Taxonomy" id="67304"/>
    <lineage>
        <taxon>Bacteria</taxon>
        <taxon>Bacillati</taxon>
        <taxon>Actinomycetota</taxon>
        <taxon>Actinomycetes</taxon>
        <taxon>Kitasatosporales</taxon>
        <taxon>Streptomycetaceae</taxon>
        <taxon>Streptomyces</taxon>
    </lineage>
</organism>
<dbReference type="InterPro" id="IPR013762">
    <property type="entry name" value="Integrase-like_cat_sf"/>
</dbReference>
<sequence length="718" mass="80897">MTTPAFDLEWGEIPAGTFWPQPDTLVLLKRDLRPDADRTRLSCFADTVWDLNAAIFEDHYRATSLNFDLIPAALRLATKHYCWQLLNHGRLWVPPGAKRSRISVTTVHLLFVNELQFIIDWLAQRGITAFCQITNDLLDAFVDAVLDEEDPLTGTFRTLTEIRRLWGHREILPPAMRLPQAPPWAGEDTAEILRTGSTARRENRTPRIAEPTMQMLLSWAVRFLEVFADPILAARDEHAALYLRTPEGRRFTAAQNQNRNRPGDLVPKVHAYLDNLRQQGGALPGSQTPDGRRVIRWRYLALILDCADSIKNTGTGRLIAESGLPIGDQALLNTKFTLSCDEGPWHQNITYDEVPELARLLSTACFVIVAYLSGARAGEVLNLRRGCVTRDADTGLWLMRGLYFKGSLDRDGNKMPEGTVRPDPWVVIKLVASAVAVLERLHPSPLLFPRRLEPFHKRWVNERRLGDARSDASIAGDLGDFVQWVNLQCTRLGRTDPIPDDGRGPLKASRFRRTLAWFIRRRPRGLIAASIQYGHAHVRMLEGYAGSYESGFPDEYAFQDWLYRLECFAEDEAALAEGEHVSGPAAEAYRTRVAAANREFAGRVLKNERQALDLIGNPLLQIYHGEGMTCVFNPATAACQLRGDANDPRVTPDTDDCRPKCPNLARTDRDIEYVRKKIADLAEIIADPLAPPIRHQRDCHELERLQAVLRGHEEGATS</sequence>
<accession>A0A101RW79</accession>
<comment type="caution">
    <text evidence="2">The sequence shown here is derived from an EMBL/GenBank/DDBJ whole genome shotgun (WGS) entry which is preliminary data.</text>
</comment>
<gene>
    <name evidence="2" type="ORF">AQJ54_28175</name>
</gene>
<dbReference type="GO" id="GO:0003677">
    <property type="term" value="F:DNA binding"/>
    <property type="evidence" value="ECO:0007669"/>
    <property type="project" value="InterPro"/>
</dbReference>
<keyword evidence="1" id="KW-0233">DNA recombination</keyword>
<dbReference type="Proteomes" id="UP000054375">
    <property type="component" value="Unassembled WGS sequence"/>
</dbReference>
<dbReference type="Gene3D" id="1.10.443.10">
    <property type="entry name" value="Intergrase catalytic core"/>
    <property type="match status" value="1"/>
</dbReference>
<dbReference type="GO" id="GO:0006310">
    <property type="term" value="P:DNA recombination"/>
    <property type="evidence" value="ECO:0007669"/>
    <property type="project" value="UniProtKB-KW"/>
</dbReference>
<evidence type="ECO:0008006" key="4">
    <source>
        <dbReference type="Google" id="ProtNLM"/>
    </source>
</evidence>
<name>A0A101RW79_9ACTN</name>
<dbReference type="SUPFAM" id="SSF56349">
    <property type="entry name" value="DNA breaking-rejoining enzymes"/>
    <property type="match status" value="1"/>
</dbReference>
<dbReference type="InterPro" id="IPR011010">
    <property type="entry name" value="DNA_brk_join_enz"/>
</dbReference>
<protein>
    <recommendedName>
        <fullName evidence="4">Integrase</fullName>
    </recommendedName>
</protein>
<keyword evidence="3" id="KW-1185">Reference proteome</keyword>
<evidence type="ECO:0000256" key="1">
    <source>
        <dbReference type="ARBA" id="ARBA00023172"/>
    </source>
</evidence>
<evidence type="ECO:0000313" key="3">
    <source>
        <dbReference type="Proteomes" id="UP000054375"/>
    </source>
</evidence>
<proteinExistence type="predicted"/>